<dbReference type="InterPro" id="IPR044609">
    <property type="entry name" value="FKBP2/11"/>
</dbReference>
<dbReference type="GO" id="GO:0016020">
    <property type="term" value="C:membrane"/>
    <property type="evidence" value="ECO:0007669"/>
    <property type="project" value="EnsemblFungi"/>
</dbReference>
<dbReference type="GO" id="GO:0005528">
    <property type="term" value="F:FK506 binding"/>
    <property type="evidence" value="ECO:0007669"/>
    <property type="project" value="EnsemblFungi"/>
</dbReference>
<feature type="domain" description="PPIase FKBP-type" evidence="7">
    <location>
        <begin position="44"/>
        <end position="136"/>
    </location>
</feature>
<evidence type="ECO:0000256" key="1">
    <source>
        <dbReference type="ARBA" id="ARBA00000971"/>
    </source>
</evidence>
<feature type="signal peptide" evidence="6">
    <location>
        <begin position="1"/>
        <end position="20"/>
    </location>
</feature>
<dbReference type="AlphaFoldDB" id="A0A1Y1VMA8"/>
<reference evidence="8 9" key="2">
    <citation type="submission" date="2016-08" db="EMBL/GenBank/DDBJ databases">
        <title>Pervasive Adenine N6-methylation of Active Genes in Fungi.</title>
        <authorList>
            <consortium name="DOE Joint Genome Institute"/>
            <person name="Mondo S.J."/>
            <person name="Dannebaum R.O."/>
            <person name="Kuo R.C."/>
            <person name="Labutti K."/>
            <person name="Haridas S."/>
            <person name="Kuo A."/>
            <person name="Salamov A."/>
            <person name="Ahrendt S.R."/>
            <person name="Lipzen A."/>
            <person name="Sullivan W."/>
            <person name="Andreopoulos W.B."/>
            <person name="Clum A."/>
            <person name="Lindquist E."/>
            <person name="Daum C."/>
            <person name="Ramamoorthy G.K."/>
            <person name="Gryganskyi A."/>
            <person name="Culley D."/>
            <person name="Magnuson J.K."/>
            <person name="James T.Y."/>
            <person name="O'Malley M.A."/>
            <person name="Stajich J.E."/>
            <person name="Spatafora J.W."/>
            <person name="Visel A."/>
            <person name="Grigoriev I.V."/>
        </authorList>
    </citation>
    <scope>NUCLEOTIDE SEQUENCE [LARGE SCALE GENOMIC DNA]</scope>
    <source>
        <strain evidence="9">finn</strain>
    </source>
</reference>
<dbReference type="Pfam" id="PF00254">
    <property type="entry name" value="FKBP_C"/>
    <property type="match status" value="1"/>
</dbReference>
<sequence>MNKNFLLLFALLVLVAIAEAKKLKQLQIGVRYRPRECTRKSKKGDTLTVKYKGSLLETKLEFDSTEDRYGETTPFRFVLGADQVIQGWEKGMIDMCVGEKRKLLIPSELGYGNNGAGQKIPPNSDLVFEVELLKIEDRAKEEL</sequence>
<keyword evidence="3 5" id="KW-0697">Rotamase</keyword>
<keyword evidence="4 5" id="KW-0413">Isomerase</keyword>
<name>A0A1Y1VMA8_9FUNG</name>
<dbReference type="PROSITE" id="PS50059">
    <property type="entry name" value="FKBP_PPIASE"/>
    <property type="match status" value="1"/>
</dbReference>
<dbReference type="FunFam" id="3.10.50.40:FF:000006">
    <property type="entry name" value="Peptidyl-prolyl cis-trans isomerase"/>
    <property type="match status" value="1"/>
</dbReference>
<evidence type="ECO:0000256" key="4">
    <source>
        <dbReference type="ARBA" id="ARBA00023235"/>
    </source>
</evidence>
<protein>
    <recommendedName>
        <fullName evidence="2 5">peptidylprolyl isomerase</fullName>
        <ecNumber evidence="2 5">5.2.1.8</ecNumber>
    </recommendedName>
</protein>
<evidence type="ECO:0000313" key="9">
    <source>
        <dbReference type="Proteomes" id="UP000193719"/>
    </source>
</evidence>
<evidence type="ECO:0000259" key="7">
    <source>
        <dbReference type="PROSITE" id="PS50059"/>
    </source>
</evidence>
<dbReference type="PANTHER" id="PTHR45779">
    <property type="entry name" value="PEPTIDYLPROLYL ISOMERASE"/>
    <property type="match status" value="1"/>
</dbReference>
<dbReference type="STRING" id="1754191.A0A1Y1VMA8"/>
<evidence type="ECO:0000256" key="6">
    <source>
        <dbReference type="SAM" id="SignalP"/>
    </source>
</evidence>
<dbReference type="Proteomes" id="UP000193719">
    <property type="component" value="Unassembled WGS sequence"/>
</dbReference>
<accession>A0A1Y1VMA8</accession>
<dbReference type="PANTHER" id="PTHR45779:SF7">
    <property type="entry name" value="PEPTIDYLPROLYL ISOMERASE"/>
    <property type="match status" value="1"/>
</dbReference>
<keyword evidence="9" id="KW-1185">Reference proteome</keyword>
<evidence type="ECO:0000256" key="2">
    <source>
        <dbReference type="ARBA" id="ARBA00013194"/>
    </source>
</evidence>
<evidence type="ECO:0000313" key="8">
    <source>
        <dbReference type="EMBL" id="ORX58637.1"/>
    </source>
</evidence>
<keyword evidence="6" id="KW-0732">Signal</keyword>
<feature type="chain" id="PRO_5012237377" description="peptidylprolyl isomerase" evidence="6">
    <location>
        <begin position="21"/>
        <end position="143"/>
    </location>
</feature>
<dbReference type="InterPro" id="IPR001179">
    <property type="entry name" value="PPIase_FKBP_dom"/>
</dbReference>
<dbReference type="GO" id="GO:0003755">
    <property type="term" value="F:peptidyl-prolyl cis-trans isomerase activity"/>
    <property type="evidence" value="ECO:0007669"/>
    <property type="project" value="UniProtKB-KW"/>
</dbReference>
<dbReference type="SUPFAM" id="SSF54534">
    <property type="entry name" value="FKBP-like"/>
    <property type="match status" value="1"/>
</dbReference>
<gene>
    <name evidence="8" type="ORF">BCR36DRAFT_580237</name>
</gene>
<evidence type="ECO:0000256" key="5">
    <source>
        <dbReference type="PROSITE-ProRule" id="PRU00277"/>
    </source>
</evidence>
<proteinExistence type="predicted"/>
<dbReference type="EMBL" id="MCFH01000004">
    <property type="protein sequence ID" value="ORX58637.1"/>
    <property type="molecule type" value="Genomic_DNA"/>
</dbReference>
<comment type="caution">
    <text evidence="8">The sequence shown here is derived from an EMBL/GenBank/DDBJ whole genome shotgun (WGS) entry which is preliminary data.</text>
</comment>
<dbReference type="OrthoDB" id="1902587at2759"/>
<organism evidence="8 9">
    <name type="scientific">Piromyces finnis</name>
    <dbReference type="NCBI Taxonomy" id="1754191"/>
    <lineage>
        <taxon>Eukaryota</taxon>
        <taxon>Fungi</taxon>
        <taxon>Fungi incertae sedis</taxon>
        <taxon>Chytridiomycota</taxon>
        <taxon>Chytridiomycota incertae sedis</taxon>
        <taxon>Neocallimastigomycetes</taxon>
        <taxon>Neocallimastigales</taxon>
        <taxon>Neocallimastigaceae</taxon>
        <taxon>Piromyces</taxon>
    </lineage>
</organism>
<reference evidence="8 9" key="1">
    <citation type="submission" date="2016-08" db="EMBL/GenBank/DDBJ databases">
        <title>Genomes of anaerobic fungi encode conserved fungal cellulosomes for biomass hydrolysis.</title>
        <authorList>
            <consortium name="DOE Joint Genome Institute"/>
            <person name="Haitjema C.H."/>
            <person name="Gilmore S.P."/>
            <person name="Henske J.K."/>
            <person name="Solomon K.V."/>
            <person name="De Groot R."/>
            <person name="Kuo A."/>
            <person name="Mondo S.J."/>
            <person name="Salamov A.A."/>
            <person name="Labutti K."/>
            <person name="Zhao Z."/>
            <person name="Chiniquy J."/>
            <person name="Barry K."/>
            <person name="Brewer H.M."/>
            <person name="Purvine S.O."/>
            <person name="Wright A.T."/>
            <person name="Boxma B."/>
            <person name="Van Alen T."/>
            <person name="Hackstein J.H."/>
            <person name="Baker S.E."/>
            <person name="Grigoriev I.V."/>
            <person name="O'Malley M.A."/>
        </authorList>
    </citation>
    <scope>NUCLEOTIDE SEQUENCE [LARGE SCALE GENOMIC DNA]</scope>
    <source>
        <strain evidence="9">finn</strain>
    </source>
</reference>
<dbReference type="Gene3D" id="3.10.50.40">
    <property type="match status" value="1"/>
</dbReference>
<dbReference type="InterPro" id="IPR046357">
    <property type="entry name" value="PPIase_dom_sf"/>
</dbReference>
<dbReference type="EC" id="5.2.1.8" evidence="2 5"/>
<evidence type="ECO:0000256" key="3">
    <source>
        <dbReference type="ARBA" id="ARBA00023110"/>
    </source>
</evidence>
<dbReference type="GO" id="GO:0005783">
    <property type="term" value="C:endoplasmic reticulum"/>
    <property type="evidence" value="ECO:0007669"/>
    <property type="project" value="TreeGrafter"/>
</dbReference>
<comment type="catalytic activity">
    <reaction evidence="1 5">
        <text>[protein]-peptidylproline (omega=180) = [protein]-peptidylproline (omega=0)</text>
        <dbReference type="Rhea" id="RHEA:16237"/>
        <dbReference type="Rhea" id="RHEA-COMP:10747"/>
        <dbReference type="Rhea" id="RHEA-COMP:10748"/>
        <dbReference type="ChEBI" id="CHEBI:83833"/>
        <dbReference type="ChEBI" id="CHEBI:83834"/>
        <dbReference type="EC" id="5.2.1.8"/>
    </reaction>
</comment>